<protein>
    <submittedName>
        <fullName evidence="2">Uncharacterized protein</fullName>
    </submittedName>
</protein>
<reference evidence="2" key="1">
    <citation type="submission" date="2022-11" db="EMBL/GenBank/DDBJ databases">
        <authorList>
            <person name="Somphong A."/>
            <person name="Phongsopitanun W."/>
        </authorList>
    </citation>
    <scope>NUCLEOTIDE SEQUENCE</scope>
    <source>
        <strain evidence="2">Pm04-4</strain>
    </source>
</reference>
<feature type="transmembrane region" description="Helical" evidence="1">
    <location>
        <begin position="309"/>
        <end position="332"/>
    </location>
</feature>
<gene>
    <name evidence="2" type="ORF">OWR29_18415</name>
</gene>
<keyword evidence="1" id="KW-1133">Transmembrane helix</keyword>
<comment type="caution">
    <text evidence="2">The sequence shown here is derived from an EMBL/GenBank/DDBJ whole genome shotgun (WGS) entry which is preliminary data.</text>
</comment>
<organism evidence="2 3">
    <name type="scientific">Paractinoplanes pyxinae</name>
    <dbReference type="NCBI Taxonomy" id="2997416"/>
    <lineage>
        <taxon>Bacteria</taxon>
        <taxon>Bacillati</taxon>
        <taxon>Actinomycetota</taxon>
        <taxon>Actinomycetes</taxon>
        <taxon>Micromonosporales</taxon>
        <taxon>Micromonosporaceae</taxon>
        <taxon>Paractinoplanes</taxon>
    </lineage>
</organism>
<feature type="transmembrane region" description="Helical" evidence="1">
    <location>
        <begin position="224"/>
        <end position="245"/>
    </location>
</feature>
<sequence length="342" mass="36190">MTLERRYRRLLLAYPGPYRRGHGAEIVTTLLEMAPPGQTRPSASESWHLFVSGLRQRFRLPSGRPLVWVAALLIAVVTGAFGAAAGSWVAEQTFTDVPGDARVESLTRQAAGGGGSDFSVVRAASPWWGTMAHGAVDEPGYTPEAAQARLTADGWSVTPIESVPSASFTSDPVTGALVELPSRGTRFEATRDGLTMQVGGYVTAEQGNVFTEFWPADTSALRPLTLVGAALGLIAGWLLTAAGAYRMRPLPPIRRRSATALVALALAALAAPTVALWVNVGRMLEPADGPVNTVHSAFNPGPYWSYGPAWMVLGLSVIGLILAIDAWLLLALRRPAASPVTA</sequence>
<dbReference type="RefSeq" id="WP_267564130.1">
    <property type="nucleotide sequence ID" value="NZ_JAPNTZ010000006.1"/>
</dbReference>
<name>A0ABT4B0G7_9ACTN</name>
<evidence type="ECO:0000256" key="1">
    <source>
        <dbReference type="SAM" id="Phobius"/>
    </source>
</evidence>
<keyword evidence="1" id="KW-0472">Membrane</keyword>
<accession>A0ABT4B0G7</accession>
<dbReference type="Proteomes" id="UP001151002">
    <property type="component" value="Unassembled WGS sequence"/>
</dbReference>
<keyword evidence="3" id="KW-1185">Reference proteome</keyword>
<evidence type="ECO:0000313" key="2">
    <source>
        <dbReference type="EMBL" id="MCY1139982.1"/>
    </source>
</evidence>
<proteinExistence type="predicted"/>
<dbReference type="EMBL" id="JAPNTZ010000006">
    <property type="protein sequence ID" value="MCY1139982.1"/>
    <property type="molecule type" value="Genomic_DNA"/>
</dbReference>
<feature type="transmembrane region" description="Helical" evidence="1">
    <location>
        <begin position="257"/>
        <end position="278"/>
    </location>
</feature>
<feature type="transmembrane region" description="Helical" evidence="1">
    <location>
        <begin position="66"/>
        <end position="90"/>
    </location>
</feature>
<evidence type="ECO:0000313" key="3">
    <source>
        <dbReference type="Proteomes" id="UP001151002"/>
    </source>
</evidence>
<keyword evidence="1" id="KW-0812">Transmembrane</keyword>